<evidence type="ECO:0000313" key="3">
    <source>
        <dbReference type="EMBL" id="GAO13463.1"/>
    </source>
</evidence>
<gene>
    <name evidence="3" type="ORF">UVI_02016520</name>
</gene>
<feature type="transmembrane region" description="Helical" evidence="2">
    <location>
        <begin position="366"/>
        <end position="386"/>
    </location>
</feature>
<reference evidence="4" key="1">
    <citation type="journal article" date="2016" name="Genome Announc.">
        <title>Genome sequence of Ustilaginoidea virens IPU010, a rice pathogenic fungus causing false smut.</title>
        <authorList>
            <person name="Kumagai T."/>
            <person name="Ishii T."/>
            <person name="Terai G."/>
            <person name="Umemura M."/>
            <person name="Machida M."/>
            <person name="Asai K."/>
        </authorList>
    </citation>
    <scope>NUCLEOTIDE SEQUENCE [LARGE SCALE GENOMIC DNA]</scope>
    <source>
        <strain evidence="4">IPU010</strain>
    </source>
</reference>
<dbReference type="EMBL" id="BBTG02000006">
    <property type="protein sequence ID" value="GAO13463.1"/>
    <property type="molecule type" value="Genomic_DNA"/>
</dbReference>
<sequence length="438" mass="48316">MLVRSTCEGRREADADWQTVTTEQAPVRALELTLRLDDAGSSIADVSDVTEPESLDQFVGQTPVSQAGRRHGSHAPPPRGNTTTTTSTACLRAPYPRLGSSGRLDGQPCRRRAAAAMRRLSSRLSHEARATPGLSRLSELRRLATSYASLDSQELLGHAAQPPPPTDSLCRSRGFAACQDVLHEAARARFPFPLISLPEAAALQSTRRERGEEDHTDPGPAFAAKARSCTISTTTSTTGPRTPVSPVEDLSSLLPRPKSAFHRHQPTQAFEYTHGQLNSSSILDHDVNASFFRTSVPRSTSLLSARFFRLGGVPARTRERRVEEQRPNDRSYLTASQTDLLQSAREDILDRRRNCRLDEDKAQRSIFLAIMVLTIFFPLVGLLALCGNFDGTISWYAKGERGCLTREQRGTLKQQLFVECLLYPGLIIALSVHYSVRK</sequence>
<keyword evidence="2" id="KW-1133">Transmembrane helix</keyword>
<dbReference type="Proteomes" id="UP000054053">
    <property type="component" value="Unassembled WGS sequence"/>
</dbReference>
<accession>A0A1B5KRP9</accession>
<keyword evidence="2" id="KW-0472">Membrane</keyword>
<organism evidence="3 4">
    <name type="scientific">Ustilaginoidea virens</name>
    <name type="common">Rice false smut fungus</name>
    <name type="synonym">Villosiclava virens</name>
    <dbReference type="NCBI Taxonomy" id="1159556"/>
    <lineage>
        <taxon>Eukaryota</taxon>
        <taxon>Fungi</taxon>
        <taxon>Dikarya</taxon>
        <taxon>Ascomycota</taxon>
        <taxon>Pezizomycotina</taxon>
        <taxon>Sordariomycetes</taxon>
        <taxon>Hypocreomycetidae</taxon>
        <taxon>Hypocreales</taxon>
        <taxon>Clavicipitaceae</taxon>
        <taxon>Ustilaginoidea</taxon>
    </lineage>
</organism>
<evidence type="ECO:0000256" key="1">
    <source>
        <dbReference type="SAM" id="MobiDB-lite"/>
    </source>
</evidence>
<proteinExistence type="predicted"/>
<keyword evidence="2" id="KW-0812">Transmembrane</keyword>
<evidence type="ECO:0000256" key="2">
    <source>
        <dbReference type="SAM" id="Phobius"/>
    </source>
</evidence>
<protein>
    <submittedName>
        <fullName evidence="3">Uncharacterized protein</fullName>
    </submittedName>
</protein>
<comment type="caution">
    <text evidence="3">The sequence shown here is derived from an EMBL/GenBank/DDBJ whole genome shotgun (WGS) entry which is preliminary data.</text>
</comment>
<evidence type="ECO:0000313" key="4">
    <source>
        <dbReference type="Proteomes" id="UP000054053"/>
    </source>
</evidence>
<feature type="transmembrane region" description="Helical" evidence="2">
    <location>
        <begin position="416"/>
        <end position="436"/>
    </location>
</feature>
<feature type="region of interest" description="Disordered" evidence="1">
    <location>
        <begin position="48"/>
        <end position="87"/>
    </location>
</feature>
<dbReference type="AlphaFoldDB" id="A0A1B5KRP9"/>
<name>A0A1B5KRP9_USTVR</name>